<reference evidence="1 2" key="1">
    <citation type="journal article" date="2014" name="BMC Genomics">
        <title>Comparison of environmental and isolate Sulfobacillus genomes reveals diverse carbon, sulfur, nitrogen, and hydrogen metabolisms.</title>
        <authorList>
            <person name="Justice N.B."/>
            <person name="Norman A."/>
            <person name="Brown C.T."/>
            <person name="Singh A."/>
            <person name="Thomas B.C."/>
            <person name="Banfield J.F."/>
        </authorList>
    </citation>
    <scope>NUCLEOTIDE SEQUENCE [LARGE SCALE GENOMIC DNA]</scope>
    <source>
        <strain evidence="1">AMDSBA4</strain>
    </source>
</reference>
<name>A0A2T2XLC9_9FIRM</name>
<comment type="caution">
    <text evidence="1">The sequence shown here is derived from an EMBL/GenBank/DDBJ whole genome shotgun (WGS) entry which is preliminary data.</text>
</comment>
<sequence>MDLMPVSWILDPTLQILVSSQLITLPPELKAAVDAHWDAILVRQPHYFKGPVLSVETITFSGMQWTIRARFTDYAHYLYSRFQLPSSHPHRVRVLFAAALVISQDRYLIAGVMGQETARPGWIQSIGGSPVFQDVADEVFDPIRSTNQELKEETGLSPEALRLSRKPQVLGCTVDGNGSVAIAVGYFSRLTSVELKDLIKQSWKSTAQPHARRELADIVAIPLGQSGINWMRNRRERHVRYLERMVRELQDWPV</sequence>
<evidence type="ECO:0008006" key="3">
    <source>
        <dbReference type="Google" id="ProtNLM"/>
    </source>
</evidence>
<organism evidence="1 2">
    <name type="scientific">Sulfobacillus benefaciens</name>
    <dbReference type="NCBI Taxonomy" id="453960"/>
    <lineage>
        <taxon>Bacteria</taxon>
        <taxon>Bacillati</taxon>
        <taxon>Bacillota</taxon>
        <taxon>Clostridia</taxon>
        <taxon>Eubacteriales</taxon>
        <taxon>Clostridiales Family XVII. Incertae Sedis</taxon>
        <taxon>Sulfobacillus</taxon>
    </lineage>
</organism>
<gene>
    <name evidence="1" type="ORF">C7B46_01090</name>
</gene>
<dbReference type="Proteomes" id="UP000242972">
    <property type="component" value="Unassembled WGS sequence"/>
</dbReference>
<dbReference type="EMBL" id="PXYW01000002">
    <property type="protein sequence ID" value="PSR35293.1"/>
    <property type="molecule type" value="Genomic_DNA"/>
</dbReference>
<evidence type="ECO:0000313" key="2">
    <source>
        <dbReference type="Proteomes" id="UP000242972"/>
    </source>
</evidence>
<evidence type="ECO:0000313" key="1">
    <source>
        <dbReference type="EMBL" id="PSR35293.1"/>
    </source>
</evidence>
<accession>A0A2T2XLC9</accession>
<dbReference type="AlphaFoldDB" id="A0A2T2XLC9"/>
<protein>
    <recommendedName>
        <fullName evidence="3">Nudix hydrolase domain-containing protein</fullName>
    </recommendedName>
</protein>
<proteinExistence type="predicted"/>